<evidence type="ECO:0000313" key="6">
    <source>
        <dbReference type="Proteomes" id="UP000053268"/>
    </source>
</evidence>
<dbReference type="EMBL" id="KQ459579">
    <property type="protein sequence ID" value="KPI99443.1"/>
    <property type="molecule type" value="Genomic_DNA"/>
</dbReference>
<feature type="domain" description="FLYWCH-type" evidence="4">
    <location>
        <begin position="8"/>
        <end position="68"/>
    </location>
</feature>
<dbReference type="Pfam" id="PF04500">
    <property type="entry name" value="FLYWCH"/>
    <property type="match status" value="2"/>
</dbReference>
<proteinExistence type="predicted"/>
<keyword evidence="1" id="KW-0479">Metal-binding</keyword>
<evidence type="ECO:0000259" key="4">
    <source>
        <dbReference type="Pfam" id="PF04500"/>
    </source>
</evidence>
<dbReference type="AlphaFoldDB" id="A0A194Q280"/>
<keyword evidence="2" id="KW-0863">Zinc-finger</keyword>
<evidence type="ECO:0000313" key="5">
    <source>
        <dbReference type="EMBL" id="KPI99443.1"/>
    </source>
</evidence>
<name>A0A194Q280_PAPXU</name>
<organism evidence="5 6">
    <name type="scientific">Papilio xuthus</name>
    <name type="common">Asian swallowtail butterfly</name>
    <dbReference type="NCBI Taxonomy" id="66420"/>
    <lineage>
        <taxon>Eukaryota</taxon>
        <taxon>Metazoa</taxon>
        <taxon>Ecdysozoa</taxon>
        <taxon>Arthropoda</taxon>
        <taxon>Hexapoda</taxon>
        <taxon>Insecta</taxon>
        <taxon>Pterygota</taxon>
        <taxon>Neoptera</taxon>
        <taxon>Endopterygota</taxon>
        <taxon>Lepidoptera</taxon>
        <taxon>Glossata</taxon>
        <taxon>Ditrysia</taxon>
        <taxon>Papilionoidea</taxon>
        <taxon>Papilionidae</taxon>
        <taxon>Papilioninae</taxon>
        <taxon>Papilio</taxon>
    </lineage>
</organism>
<protein>
    <recommendedName>
        <fullName evidence="4">FLYWCH-type domain-containing protein</fullName>
    </recommendedName>
</protein>
<evidence type="ECO:0000256" key="3">
    <source>
        <dbReference type="ARBA" id="ARBA00022833"/>
    </source>
</evidence>
<reference evidence="5 6" key="1">
    <citation type="journal article" date="2015" name="Nat. Commun.">
        <title>Outbred genome sequencing and CRISPR/Cas9 gene editing in butterflies.</title>
        <authorList>
            <person name="Li X."/>
            <person name="Fan D."/>
            <person name="Zhang W."/>
            <person name="Liu G."/>
            <person name="Zhang L."/>
            <person name="Zhao L."/>
            <person name="Fang X."/>
            <person name="Chen L."/>
            <person name="Dong Y."/>
            <person name="Chen Y."/>
            <person name="Ding Y."/>
            <person name="Zhao R."/>
            <person name="Feng M."/>
            <person name="Zhu Y."/>
            <person name="Feng Y."/>
            <person name="Jiang X."/>
            <person name="Zhu D."/>
            <person name="Xiang H."/>
            <person name="Feng X."/>
            <person name="Li S."/>
            <person name="Wang J."/>
            <person name="Zhang G."/>
            <person name="Kronforst M.R."/>
            <person name="Wang W."/>
        </authorList>
    </citation>
    <scope>NUCLEOTIDE SEQUENCE [LARGE SCALE GENOMIC DNA]</scope>
    <source>
        <strain evidence="5">Ya'a_city_454_Px</strain>
        <tissue evidence="5">Whole body</tissue>
    </source>
</reference>
<accession>A0A194Q280</accession>
<dbReference type="InterPro" id="IPR007588">
    <property type="entry name" value="Znf_FLYWCH"/>
</dbReference>
<gene>
    <name evidence="5" type="ORF">RR46_03808</name>
</gene>
<keyword evidence="6" id="KW-1185">Reference proteome</keyword>
<dbReference type="GO" id="GO:0008270">
    <property type="term" value="F:zinc ion binding"/>
    <property type="evidence" value="ECO:0007669"/>
    <property type="project" value="UniProtKB-KW"/>
</dbReference>
<evidence type="ECO:0000256" key="1">
    <source>
        <dbReference type="ARBA" id="ARBA00022723"/>
    </source>
</evidence>
<dbReference type="Gene3D" id="2.20.25.240">
    <property type="match status" value="2"/>
</dbReference>
<evidence type="ECO:0000256" key="2">
    <source>
        <dbReference type="ARBA" id="ARBA00022771"/>
    </source>
</evidence>
<keyword evidence="3" id="KW-0862">Zinc</keyword>
<feature type="domain" description="FLYWCH-type" evidence="4">
    <location>
        <begin position="86"/>
        <end position="144"/>
    </location>
</feature>
<dbReference type="Proteomes" id="UP000053268">
    <property type="component" value="Unassembled WGS sequence"/>
</dbReference>
<sequence>MFLQGQMVETPNGVKHLIYKGYAYTKNNKLKNMGTRYACCSRLSKNCLAYVHVSKDNVIIKSNTKHNHKPPNYFFSKEAQFINLLNGTTLLMVNGYTFHKNAGVQYSGGIRWQCSSKSSQRCKAFVVLSHDEETLLRLREHHSHEPPKYKSTSTGMHVKIY</sequence>